<proteinExistence type="predicted"/>
<dbReference type="InterPro" id="IPR029071">
    <property type="entry name" value="Ubiquitin-like_domsf"/>
</dbReference>
<sequence>MSGVTNAVKVEGKKTIVGPASHVNIRVTSNGYCDTDVTFRVKRNAKLGKLMKAYGEAKNIDIKAIKFLHDGIQIRPDHTPDQLDQEEEEDIEIRVVHDMIAGGCGNK</sequence>
<keyword evidence="3" id="KW-1185">Reference proteome</keyword>
<comment type="caution">
    <text evidence="2">The sequence shown here is derived from an EMBL/GenBank/DDBJ whole genome shotgun (WGS) entry which is preliminary data.</text>
</comment>
<dbReference type="InterPro" id="IPR022617">
    <property type="entry name" value="Rad60/SUMO-like_dom"/>
</dbReference>
<protein>
    <recommendedName>
        <fullName evidence="1">Rad60/SUMO-like domain-containing protein</fullName>
    </recommendedName>
</protein>
<accession>A0AAD4SN30</accession>
<organism evidence="2 3">
    <name type="scientific">Papaver atlanticum</name>
    <dbReference type="NCBI Taxonomy" id="357466"/>
    <lineage>
        <taxon>Eukaryota</taxon>
        <taxon>Viridiplantae</taxon>
        <taxon>Streptophyta</taxon>
        <taxon>Embryophyta</taxon>
        <taxon>Tracheophyta</taxon>
        <taxon>Spermatophyta</taxon>
        <taxon>Magnoliopsida</taxon>
        <taxon>Ranunculales</taxon>
        <taxon>Papaveraceae</taxon>
        <taxon>Papaveroideae</taxon>
        <taxon>Papaver</taxon>
    </lineage>
</organism>
<dbReference type="Gene3D" id="3.10.20.90">
    <property type="entry name" value="Phosphatidylinositol 3-kinase Catalytic Subunit, Chain A, domain 1"/>
    <property type="match status" value="1"/>
</dbReference>
<dbReference type="SUPFAM" id="SSF54236">
    <property type="entry name" value="Ubiquitin-like"/>
    <property type="match status" value="1"/>
</dbReference>
<dbReference type="EMBL" id="JAJJMB010009541">
    <property type="protein sequence ID" value="KAI3913099.1"/>
    <property type="molecule type" value="Genomic_DNA"/>
</dbReference>
<dbReference type="AlphaFoldDB" id="A0AAD4SN30"/>
<evidence type="ECO:0000313" key="3">
    <source>
        <dbReference type="Proteomes" id="UP001202328"/>
    </source>
</evidence>
<evidence type="ECO:0000259" key="1">
    <source>
        <dbReference type="Pfam" id="PF11976"/>
    </source>
</evidence>
<gene>
    <name evidence="2" type="ORF">MKW98_007115</name>
</gene>
<dbReference type="Proteomes" id="UP001202328">
    <property type="component" value="Unassembled WGS sequence"/>
</dbReference>
<dbReference type="Pfam" id="PF11976">
    <property type="entry name" value="Rad60-SLD"/>
    <property type="match status" value="1"/>
</dbReference>
<reference evidence="2" key="1">
    <citation type="submission" date="2022-04" db="EMBL/GenBank/DDBJ databases">
        <title>A functionally conserved STORR gene fusion in Papaver species that diverged 16.8 million years ago.</title>
        <authorList>
            <person name="Catania T."/>
        </authorList>
    </citation>
    <scope>NUCLEOTIDE SEQUENCE</scope>
    <source>
        <strain evidence="2">S-188037</strain>
    </source>
</reference>
<dbReference type="PANTHER" id="PTHR10562">
    <property type="entry name" value="SMALL UBIQUITIN-RELATED MODIFIER"/>
    <property type="match status" value="1"/>
</dbReference>
<evidence type="ECO:0000313" key="2">
    <source>
        <dbReference type="EMBL" id="KAI3913099.1"/>
    </source>
</evidence>
<name>A0AAD4SN30_9MAGN</name>
<feature type="domain" description="Rad60/SUMO-like" evidence="1">
    <location>
        <begin position="36"/>
        <end position="95"/>
    </location>
</feature>